<gene>
    <name evidence="3" type="primary">tnpB</name>
    <name evidence="3" type="ORF">HA336_02950</name>
</gene>
<protein>
    <submittedName>
        <fullName evidence="3">IS200/IS605 family element transposase accessory protein TnpB</fullName>
    </submittedName>
</protein>
<proteinExistence type="predicted"/>
<evidence type="ECO:0000259" key="2">
    <source>
        <dbReference type="Pfam" id="PF07282"/>
    </source>
</evidence>
<dbReference type="GO" id="GO:0003677">
    <property type="term" value="F:DNA binding"/>
    <property type="evidence" value="ECO:0007669"/>
    <property type="project" value="UniProtKB-KW"/>
</dbReference>
<comment type="caution">
    <text evidence="3">The sequence shown here is derived from an EMBL/GenBank/DDBJ whole genome shotgun (WGS) entry which is preliminary data.</text>
</comment>
<feature type="domain" description="Cas12f1-like TNB" evidence="2">
    <location>
        <begin position="374"/>
        <end position="437"/>
    </location>
</feature>
<dbReference type="GeneID" id="1476706"/>
<evidence type="ECO:0000256" key="1">
    <source>
        <dbReference type="ARBA" id="ARBA00023125"/>
    </source>
</evidence>
<dbReference type="RefSeq" id="WP_011018975.1">
    <property type="nucleotide sequence ID" value="NZ_DUJS01000002.1"/>
</dbReference>
<dbReference type="NCBIfam" id="NF040570">
    <property type="entry name" value="guided_TnpB"/>
    <property type="match status" value="1"/>
</dbReference>
<dbReference type="EMBL" id="DUJS01000002">
    <property type="protein sequence ID" value="HII70173.1"/>
    <property type="molecule type" value="Genomic_DNA"/>
</dbReference>
<evidence type="ECO:0000313" key="4">
    <source>
        <dbReference type="Proteomes" id="UP000619545"/>
    </source>
</evidence>
<evidence type="ECO:0000313" key="3">
    <source>
        <dbReference type="EMBL" id="HII70173.1"/>
    </source>
</evidence>
<dbReference type="Proteomes" id="UP000619545">
    <property type="component" value="Unassembled WGS sequence"/>
</dbReference>
<keyword evidence="1" id="KW-0238">DNA-binding</keyword>
<dbReference type="InterPro" id="IPR010095">
    <property type="entry name" value="Cas12f1-like_TNB"/>
</dbReference>
<dbReference type="NCBIfam" id="TIGR01766">
    <property type="entry name" value="IS200/IS605 family accessory protein TnpB-like domain"/>
    <property type="match status" value="1"/>
</dbReference>
<reference evidence="3" key="1">
    <citation type="journal article" date="2020" name="bioRxiv">
        <title>A rank-normalized archaeal taxonomy based on genome phylogeny resolves widespread incomplete and uneven classifications.</title>
        <authorList>
            <person name="Rinke C."/>
            <person name="Chuvochina M."/>
            <person name="Mussig A.J."/>
            <person name="Chaumeil P.-A."/>
            <person name="Waite D.W."/>
            <person name="Whitman W.B."/>
            <person name="Parks D.H."/>
            <person name="Hugenholtz P."/>
        </authorList>
    </citation>
    <scope>NUCLEOTIDE SEQUENCE</scope>
    <source>
        <strain evidence="3">UBA8853</strain>
    </source>
</reference>
<accession>A0A832WAK2</accession>
<sequence length="474" mass="55033">MPLRSDYRYRSITLKIVGPEGYRRDLIFLSDRCTAVYNELNYLRRRFFFKGKLDAVAVSRSELTFRRIYREYGPILGTQTVVAIGEKNTEAWRSYFKQIKEVKSNKRRTICQPPRYWKGPLGREPRFVFLASQIRRFEYDPLEHRGVIEILGLGDVVDNLPNVGFKRGRGRGVRLEFVGWFPWHPNRVKEPKRADKIILNGDDGKEFFGRSEIVYSWADNAHYLTLNMKVNKGESWLVSRLTPNGRVRPIPRTGNNCENAAAVDIGRRIFAAVYFSDGKKPVLVRWGDAWSRWSYWRKIKAPKEQRRLNKNGANFSHRLKQYYVKAHRAIMDAIRHLVSKLVQILLSREVTLLVIEDLKGLRQKLHGELAYWAYKRIIREIKRKCEEYGIEVIEASPAYTSVTCPMCRSKCKRNGGLVICSKCGKTMNADIVRAYNLLTRATDDPPEPELEYLTGSNCTTVLPSNHKPPITPNR</sequence>
<dbReference type="AlphaFoldDB" id="A0A832WAK2"/>
<name>A0A832WAK2_9EURY</name>
<organism evidence="3 4">
    <name type="scientific">Methanopyrus kandleri</name>
    <dbReference type="NCBI Taxonomy" id="2320"/>
    <lineage>
        <taxon>Archaea</taxon>
        <taxon>Methanobacteriati</taxon>
        <taxon>Methanobacteriota</taxon>
        <taxon>Methanomada group</taxon>
        <taxon>Methanopyri</taxon>
        <taxon>Methanopyrales</taxon>
        <taxon>Methanopyraceae</taxon>
        <taxon>Methanopyrus</taxon>
    </lineage>
</organism>
<dbReference type="OMA" id="FYWQRRI"/>
<dbReference type="Pfam" id="PF07282">
    <property type="entry name" value="Cas12f1-like_TNB"/>
    <property type="match status" value="1"/>
</dbReference>